<reference evidence="3 4" key="1">
    <citation type="submission" date="2016-03" db="EMBL/GenBank/DDBJ databases">
        <authorList>
            <person name="Ploux O."/>
        </authorList>
    </citation>
    <scope>NUCLEOTIDE SEQUENCE [LARGE SCALE GENOMIC DNA]</scope>
    <source>
        <strain evidence="3 4">UAMH 11012</strain>
    </source>
</reference>
<protein>
    <recommendedName>
        <fullName evidence="2">AAA+ ATPase domain-containing protein</fullName>
    </recommendedName>
</protein>
<organism evidence="3 4">
    <name type="scientific">Phialocephala subalpina</name>
    <dbReference type="NCBI Taxonomy" id="576137"/>
    <lineage>
        <taxon>Eukaryota</taxon>
        <taxon>Fungi</taxon>
        <taxon>Dikarya</taxon>
        <taxon>Ascomycota</taxon>
        <taxon>Pezizomycotina</taxon>
        <taxon>Leotiomycetes</taxon>
        <taxon>Helotiales</taxon>
        <taxon>Mollisiaceae</taxon>
        <taxon>Phialocephala</taxon>
        <taxon>Phialocephala fortinii species complex</taxon>
    </lineage>
</organism>
<accession>A0A1L7XCC0</accession>
<dbReference type="InterPro" id="IPR003959">
    <property type="entry name" value="ATPase_AAA_core"/>
</dbReference>
<dbReference type="GO" id="GO:0005524">
    <property type="term" value="F:ATP binding"/>
    <property type="evidence" value="ECO:0007669"/>
    <property type="project" value="InterPro"/>
</dbReference>
<dbReference type="InterPro" id="IPR054289">
    <property type="entry name" value="DUF7025"/>
</dbReference>
<feature type="compositionally biased region" description="Basic and acidic residues" evidence="1">
    <location>
        <begin position="30"/>
        <end position="41"/>
    </location>
</feature>
<dbReference type="PANTHER" id="PTHR46411">
    <property type="entry name" value="FAMILY ATPASE, PUTATIVE-RELATED"/>
    <property type="match status" value="1"/>
</dbReference>
<dbReference type="GO" id="GO:0016887">
    <property type="term" value="F:ATP hydrolysis activity"/>
    <property type="evidence" value="ECO:0007669"/>
    <property type="project" value="InterPro"/>
</dbReference>
<evidence type="ECO:0000259" key="2">
    <source>
        <dbReference type="SMART" id="SM00382"/>
    </source>
</evidence>
<dbReference type="Pfam" id="PF22942">
    <property type="entry name" value="DUF7025"/>
    <property type="match status" value="1"/>
</dbReference>
<feature type="compositionally biased region" description="Basic and acidic residues" evidence="1">
    <location>
        <begin position="175"/>
        <end position="185"/>
    </location>
</feature>
<feature type="domain" description="AAA+ ATPase" evidence="2">
    <location>
        <begin position="618"/>
        <end position="746"/>
    </location>
</feature>
<dbReference type="Gene3D" id="3.40.50.300">
    <property type="entry name" value="P-loop containing nucleotide triphosphate hydrolases"/>
    <property type="match status" value="1"/>
</dbReference>
<evidence type="ECO:0000313" key="4">
    <source>
        <dbReference type="Proteomes" id="UP000184330"/>
    </source>
</evidence>
<feature type="compositionally biased region" description="Basic and acidic residues" evidence="1">
    <location>
        <begin position="1"/>
        <end position="16"/>
    </location>
</feature>
<feature type="region of interest" description="Disordered" evidence="1">
    <location>
        <begin position="1"/>
        <end position="64"/>
    </location>
</feature>
<dbReference type="CDD" id="cd19481">
    <property type="entry name" value="RecA-like_protease"/>
    <property type="match status" value="1"/>
</dbReference>
<gene>
    <name evidence="3" type="ORF">PAC_12552</name>
</gene>
<evidence type="ECO:0000256" key="1">
    <source>
        <dbReference type="SAM" id="MobiDB-lite"/>
    </source>
</evidence>
<feature type="region of interest" description="Disordered" evidence="1">
    <location>
        <begin position="98"/>
        <end position="144"/>
    </location>
</feature>
<dbReference type="OrthoDB" id="10042665at2759"/>
<dbReference type="Proteomes" id="UP000184330">
    <property type="component" value="Unassembled WGS sequence"/>
</dbReference>
<dbReference type="EMBL" id="FJOG01000021">
    <property type="protein sequence ID" value="CZR62655.1"/>
    <property type="molecule type" value="Genomic_DNA"/>
</dbReference>
<dbReference type="AlphaFoldDB" id="A0A1L7XCC0"/>
<feature type="compositionally biased region" description="Acidic residues" evidence="1">
    <location>
        <begin position="455"/>
        <end position="464"/>
    </location>
</feature>
<dbReference type="Pfam" id="PF00004">
    <property type="entry name" value="AAA"/>
    <property type="match status" value="1"/>
</dbReference>
<dbReference type="PANTHER" id="PTHR46411:SF2">
    <property type="entry name" value="AAA+ ATPASE DOMAIN-CONTAINING PROTEIN"/>
    <property type="match status" value="1"/>
</dbReference>
<dbReference type="SMART" id="SM00382">
    <property type="entry name" value="AAA"/>
    <property type="match status" value="1"/>
</dbReference>
<proteinExistence type="predicted"/>
<keyword evidence="4" id="KW-1185">Reference proteome</keyword>
<dbReference type="InterPro" id="IPR027417">
    <property type="entry name" value="P-loop_NTPase"/>
</dbReference>
<name>A0A1L7XCC0_9HELO</name>
<feature type="compositionally biased region" description="Polar residues" evidence="1">
    <location>
        <begin position="120"/>
        <end position="138"/>
    </location>
</feature>
<dbReference type="STRING" id="576137.A0A1L7XCC0"/>
<feature type="region of interest" description="Disordered" evidence="1">
    <location>
        <begin position="446"/>
        <end position="465"/>
    </location>
</feature>
<feature type="region of interest" description="Disordered" evidence="1">
    <location>
        <begin position="165"/>
        <end position="195"/>
    </location>
</feature>
<dbReference type="InterPro" id="IPR003593">
    <property type="entry name" value="AAA+_ATPase"/>
</dbReference>
<sequence>MIKEEGRNARTTKIDRNSAGGLDPTALEDNQSHERLLDSYQKHNAPSKGHEDFREPPDEEAMSQPLPHLGVEVRAVIERFTQQIFDLEQRVMELERNQGQGMTSDTAGGALDGETMGEGASQTRLKTPPVNTSTTGTDPTAREGLPIVAKPNKFSGNVRVSYVTFQDNKPGGNTKKIETKPPFEKPEEEDKEQETPSLIFSTFIDDKGKWTRTEIEIKSKALIDFLREFLFDMLKHTGSLPGWSQESSVNVSSRFLVSVPNYEKLKMISQGDENHADIHITNETKEQLKCLIDHVDQYETAHIQMRKSTEKLREVTSEGLWTLFPVGTEVVGKWFMETRQIFVVKDFVSISPVAGFGMGAYVVCWCYDWDGQKLVKTVYTFHIKETRGPKSIVDLPCYPLQYDPKKDELLSELIERGRQFRELYLESQRSGNLLKCQGPVLQVGGLTQRRKNPDTSDDEDDDKNDENYQRYGSSEGSFDIIVDAATLIRDYGIMIGKENARTEYNECTCMYCKRKGSESWEALFRRSVPNVDDNLSKDFSYLLPPRVLGVLVKQKLFAQLPVKQISRTYLGDFDEGWNKLQLDTQHKLTVKNMVAARLKHEPQSEQTVIRDLIPGKGEGLVILLHGVPGVGKTTTAEALARYLKRHILRIDASDFDYQHPGQVGSILKKYFQLAYSWGVILLLDEADVFLQARTQYEIKQNALVSVLLTEVEYFQGVLIMTTNRIMTIDIAVQSRLNYAIRFEYLSADALRNIFGTFQAMLDDSNCDTDERENIRSWVADNVEEMRDKGTNGRDVRNLFMGTQWLAEKDGGRIRLSHLKSVYQATQKFRSEMEKIRIQKEAESSVVTRSYY</sequence>
<dbReference type="SUPFAM" id="SSF52540">
    <property type="entry name" value="P-loop containing nucleoside triphosphate hydrolases"/>
    <property type="match status" value="1"/>
</dbReference>
<evidence type="ECO:0000313" key="3">
    <source>
        <dbReference type="EMBL" id="CZR62655.1"/>
    </source>
</evidence>